<dbReference type="FunFam" id="3.40.50.300:FF:000112">
    <property type="entry name" value="Eukaryotic translation initiation factor 5B"/>
    <property type="match status" value="1"/>
</dbReference>
<dbReference type="SUPFAM" id="SSF52540">
    <property type="entry name" value="P-loop containing nucleoside triphosphate hydrolases"/>
    <property type="match status" value="1"/>
</dbReference>
<dbReference type="InterPro" id="IPR023115">
    <property type="entry name" value="TIF_IF2_dom3"/>
</dbReference>
<keyword evidence="3 8" id="KW-0396">Initiation factor</keyword>
<dbReference type="Pfam" id="PF11987">
    <property type="entry name" value="IF-2"/>
    <property type="match status" value="1"/>
</dbReference>
<dbReference type="InterPro" id="IPR036925">
    <property type="entry name" value="TIF_IF2_dom3_sf"/>
</dbReference>
<dbReference type="SUPFAM" id="SSF52156">
    <property type="entry name" value="Initiation factor IF2/eIF5b, domain 3"/>
    <property type="match status" value="1"/>
</dbReference>
<dbReference type="NCBIfam" id="TIGR00231">
    <property type="entry name" value="small_GTP"/>
    <property type="match status" value="1"/>
</dbReference>
<protein>
    <recommendedName>
        <fullName evidence="2 8">Probable translation initiation factor IF-2</fullName>
    </recommendedName>
</protein>
<dbReference type="NCBIfam" id="TIGR00491">
    <property type="entry name" value="aIF-2"/>
    <property type="match status" value="1"/>
</dbReference>
<name>A0A832UQA1_9ARCH</name>
<dbReference type="InterPro" id="IPR009000">
    <property type="entry name" value="Transl_B-barrel_sf"/>
</dbReference>
<dbReference type="PROSITE" id="PS51722">
    <property type="entry name" value="G_TR_2"/>
    <property type="match status" value="1"/>
</dbReference>
<comment type="caution">
    <text evidence="11">The sequence shown here is derived from an EMBL/GenBank/DDBJ whole genome shotgun (WGS) entry which is preliminary data.</text>
</comment>
<dbReference type="InterPro" id="IPR015760">
    <property type="entry name" value="TIF_IF2"/>
</dbReference>
<accession>A0A832UQA1</accession>
<comment type="caution">
    <text evidence="8">Lacks conserved residue(s) required for the propagation of feature annotation.</text>
</comment>
<dbReference type="GO" id="GO:0003924">
    <property type="term" value="F:GTPase activity"/>
    <property type="evidence" value="ECO:0007669"/>
    <property type="project" value="UniProtKB-UniRule"/>
</dbReference>
<evidence type="ECO:0000256" key="1">
    <source>
        <dbReference type="ARBA" id="ARBA00007733"/>
    </source>
</evidence>
<dbReference type="InterPro" id="IPR029459">
    <property type="entry name" value="EFTU-type"/>
</dbReference>
<dbReference type="Gene3D" id="3.40.50.10050">
    <property type="entry name" value="Translation initiation factor IF- 2, domain 3"/>
    <property type="match status" value="1"/>
</dbReference>
<dbReference type="AlphaFoldDB" id="A0A832UQA1"/>
<dbReference type="PANTHER" id="PTHR43381:SF4">
    <property type="entry name" value="EUKARYOTIC TRANSLATION INITIATION FACTOR 5B"/>
    <property type="match status" value="1"/>
</dbReference>
<dbReference type="GO" id="GO:0005525">
    <property type="term" value="F:GTP binding"/>
    <property type="evidence" value="ECO:0007669"/>
    <property type="project" value="UniProtKB-KW"/>
</dbReference>
<dbReference type="Pfam" id="PF14578">
    <property type="entry name" value="GTP_EFTU_D4"/>
    <property type="match status" value="1"/>
</dbReference>
<feature type="binding site" evidence="8">
    <location>
        <begin position="73"/>
        <end position="77"/>
    </location>
    <ligand>
        <name>GTP</name>
        <dbReference type="ChEBI" id="CHEBI:37565"/>
    </ligand>
</feature>
<dbReference type="CDD" id="cd03703">
    <property type="entry name" value="aeIF5B_II"/>
    <property type="match status" value="1"/>
</dbReference>
<dbReference type="HAMAP" id="MF_00100_A">
    <property type="entry name" value="IF_2_A"/>
    <property type="match status" value="1"/>
</dbReference>
<dbReference type="Pfam" id="PF00009">
    <property type="entry name" value="GTP_EFTU"/>
    <property type="match status" value="1"/>
</dbReference>
<evidence type="ECO:0000256" key="4">
    <source>
        <dbReference type="ARBA" id="ARBA00022741"/>
    </source>
</evidence>
<feature type="binding site" evidence="8">
    <location>
        <begin position="127"/>
        <end position="130"/>
    </location>
    <ligand>
        <name>GTP</name>
        <dbReference type="ChEBI" id="CHEBI:37565"/>
    </ligand>
</feature>
<evidence type="ECO:0000256" key="8">
    <source>
        <dbReference type="HAMAP-Rule" id="MF_00100"/>
    </source>
</evidence>
<evidence type="ECO:0000256" key="7">
    <source>
        <dbReference type="ARBA" id="ARBA00024852"/>
    </source>
</evidence>
<dbReference type="EMBL" id="DVAD01000015">
    <property type="protein sequence ID" value="HIJ99806.1"/>
    <property type="molecule type" value="Genomic_DNA"/>
</dbReference>
<dbReference type="PANTHER" id="PTHR43381">
    <property type="entry name" value="TRANSLATION INITIATION FACTOR IF-2-RELATED"/>
    <property type="match status" value="1"/>
</dbReference>
<keyword evidence="6 8" id="KW-0342">GTP-binding</keyword>
<dbReference type="Proteomes" id="UP000604391">
    <property type="component" value="Unassembled WGS sequence"/>
</dbReference>
<evidence type="ECO:0000256" key="2">
    <source>
        <dbReference type="ARBA" id="ARBA00020166"/>
    </source>
</evidence>
<dbReference type="Gene3D" id="3.40.50.300">
    <property type="entry name" value="P-loop containing nucleotide triphosphate hydrolases"/>
    <property type="match status" value="1"/>
</dbReference>
<comment type="function">
    <text evidence="7 8 9">Function in general translation initiation by promoting the binding of the formylmethionine-tRNA to ribosomes. Seems to function along with eIF-2.</text>
</comment>
<keyword evidence="12" id="KW-1185">Reference proteome</keyword>
<dbReference type="GO" id="GO:0003743">
    <property type="term" value="F:translation initiation factor activity"/>
    <property type="evidence" value="ECO:0007669"/>
    <property type="project" value="UniProtKB-UniRule"/>
</dbReference>
<dbReference type="PRINTS" id="PR00315">
    <property type="entry name" value="ELONGATNFCT"/>
</dbReference>
<dbReference type="InterPro" id="IPR004544">
    <property type="entry name" value="TF_aIF-2_arc"/>
</dbReference>
<evidence type="ECO:0000256" key="6">
    <source>
        <dbReference type="ARBA" id="ARBA00023134"/>
    </source>
</evidence>
<dbReference type="FunFam" id="2.40.30.10:FF:000013">
    <property type="entry name" value="eukaryotic translation initiation factor 5B"/>
    <property type="match status" value="1"/>
</dbReference>
<dbReference type="Gene3D" id="2.40.30.10">
    <property type="entry name" value="Translation factors"/>
    <property type="match status" value="2"/>
</dbReference>
<comment type="similarity">
    <text evidence="1 8 9">Belongs to the TRAFAC class translation factor GTPase superfamily. Classic translation factor GTPase family. IF-2 subfamily.</text>
</comment>
<dbReference type="NCBIfam" id="NF003078">
    <property type="entry name" value="PRK04004.1"/>
    <property type="match status" value="1"/>
</dbReference>
<evidence type="ECO:0000256" key="9">
    <source>
        <dbReference type="RuleBase" id="RU000644"/>
    </source>
</evidence>
<sequence>MIRQPIVSVLGHIDHGKTSLLDKIRGSAIREKEAGGITQHIGATEVPMEVIQKLCGNLLNSDSLKTPGLLFIDTPGHAAFTNLRKRGGSISDLGILVVDVNEGFKPQTHEALSILKSYKTPFLVAANKIDRTPGWKSQPDKTFMESFKSQSEDVQQTLDMKLYALVENLYKAEISAERYDRVDDFSKQVAIVPFSAKTGEGIGELLMVLVGLVQKYMEKQLEVHKELPAKGSVLEIKQSEGLGTTMDVILYDGTLKKGDKIVVGTLDEPLVTNIKAIFLPNPLEEIRLEKKFKSVDQVTAATGVKISAPGLENVIAGSPIYAVHGEEEIEDMKNFVKSELEEIQIETGDTGALVKADTLGSLEALVRLLTEGGIAVRKAEVGSISKKDITEVGALKEESPANAVIFAFNVKTLPGVDKDAYDFGIKIFGGSVVYSLIDDYTEWEKEEVERRKSRALKNRILPGKAKFMKGMVFRQNKPAVVGLEVLGGTLKPKIELMNKDGILIGTIKEMQKDGERIHEATMGDQISVSIYGASVGKNIFEGDEFYVKMAPSEAREMREKLADILTGFDIAILEETEKIARKK</sequence>
<organism evidence="11 12">
    <name type="scientific">Candidatus Undinarchaeum marinum</name>
    <dbReference type="NCBI Taxonomy" id="2756141"/>
    <lineage>
        <taxon>Archaea</taxon>
        <taxon>Candidatus Undinarchaeota</taxon>
        <taxon>Candidatus Undinarchaeia</taxon>
        <taxon>Candidatus Undinarchaeales</taxon>
        <taxon>Candidatus Undinarchaeaceae</taxon>
        <taxon>Candidatus Undinarchaeum</taxon>
    </lineage>
</organism>
<evidence type="ECO:0000256" key="3">
    <source>
        <dbReference type="ARBA" id="ARBA00022540"/>
    </source>
</evidence>
<evidence type="ECO:0000313" key="12">
    <source>
        <dbReference type="Proteomes" id="UP000604391"/>
    </source>
</evidence>
<keyword evidence="5 8" id="KW-0648">Protein biosynthesis</keyword>
<dbReference type="InterPro" id="IPR005225">
    <property type="entry name" value="Small_GTP-bd"/>
</dbReference>
<dbReference type="GO" id="GO:0005737">
    <property type="term" value="C:cytoplasm"/>
    <property type="evidence" value="ECO:0007669"/>
    <property type="project" value="TreeGrafter"/>
</dbReference>
<gene>
    <name evidence="8 11" type="primary">infB</name>
    <name evidence="11" type="ORF">H1011_03250</name>
</gene>
<dbReference type="CDD" id="cd16266">
    <property type="entry name" value="IF2_aeIF5B_IV"/>
    <property type="match status" value="1"/>
</dbReference>
<dbReference type="CDD" id="cd01887">
    <property type="entry name" value="IF2_eIF5B"/>
    <property type="match status" value="1"/>
</dbReference>
<proteinExistence type="inferred from homology"/>
<dbReference type="SUPFAM" id="SSF50447">
    <property type="entry name" value="Translation proteins"/>
    <property type="match status" value="1"/>
</dbReference>
<dbReference type="InterPro" id="IPR027417">
    <property type="entry name" value="P-loop_NTPase"/>
</dbReference>
<dbReference type="InterPro" id="IPR000795">
    <property type="entry name" value="T_Tr_GTP-bd_dom"/>
</dbReference>
<evidence type="ECO:0000259" key="10">
    <source>
        <dbReference type="PROSITE" id="PS51722"/>
    </source>
</evidence>
<evidence type="ECO:0000256" key="5">
    <source>
        <dbReference type="ARBA" id="ARBA00022917"/>
    </source>
</evidence>
<keyword evidence="4 8" id="KW-0547">Nucleotide-binding</keyword>
<feature type="domain" description="Tr-type G" evidence="10">
    <location>
        <begin position="2"/>
        <end position="217"/>
    </location>
</feature>
<reference evidence="11 12" key="1">
    <citation type="journal article" name="Nat. Commun.">
        <title>Undinarchaeota illuminate DPANN phylogeny and the impact of gene transfer on archaeal evolution.</title>
        <authorList>
            <person name="Dombrowski N."/>
            <person name="Williams T.A."/>
            <person name="Sun J."/>
            <person name="Woodcroft B.J."/>
            <person name="Lee J.H."/>
            <person name="Minh B.Q."/>
            <person name="Rinke C."/>
            <person name="Spang A."/>
        </authorList>
    </citation>
    <scope>NUCLEOTIDE SEQUENCE [LARGE SCALE GENOMIC DNA]</scope>
    <source>
        <strain evidence="11">MAG_bin17</strain>
    </source>
</reference>
<evidence type="ECO:0000313" key="11">
    <source>
        <dbReference type="EMBL" id="HIJ99806.1"/>
    </source>
</evidence>